<dbReference type="GO" id="GO:0006511">
    <property type="term" value="P:ubiquitin-dependent protein catabolic process"/>
    <property type="evidence" value="ECO:0007669"/>
    <property type="project" value="TreeGrafter"/>
</dbReference>
<dbReference type="Proteomes" id="UP001066276">
    <property type="component" value="Chromosome 10"/>
</dbReference>
<keyword evidence="2" id="KW-1185">Reference proteome</keyword>
<dbReference type="GO" id="GO:0005634">
    <property type="term" value="C:nucleus"/>
    <property type="evidence" value="ECO:0007669"/>
    <property type="project" value="TreeGrafter"/>
</dbReference>
<comment type="caution">
    <text evidence="1">The sequence shown here is derived from an EMBL/GenBank/DDBJ whole genome shotgun (WGS) entry which is preliminary data.</text>
</comment>
<reference evidence="1" key="1">
    <citation type="journal article" date="2022" name="bioRxiv">
        <title>Sequencing and chromosome-scale assembly of the giantPleurodeles waltlgenome.</title>
        <authorList>
            <person name="Brown T."/>
            <person name="Elewa A."/>
            <person name="Iarovenko S."/>
            <person name="Subramanian E."/>
            <person name="Araus A.J."/>
            <person name="Petzold A."/>
            <person name="Susuki M."/>
            <person name="Suzuki K.-i.T."/>
            <person name="Hayashi T."/>
            <person name="Toyoda A."/>
            <person name="Oliveira C."/>
            <person name="Osipova E."/>
            <person name="Leigh N.D."/>
            <person name="Simon A."/>
            <person name="Yun M.H."/>
        </authorList>
    </citation>
    <scope>NUCLEOTIDE SEQUENCE</scope>
    <source>
        <strain evidence="1">20211129_DDA</strain>
        <tissue evidence="1">Liver</tissue>
    </source>
</reference>
<evidence type="ECO:0008006" key="3">
    <source>
        <dbReference type="Google" id="ProtNLM"/>
    </source>
</evidence>
<organism evidence="1 2">
    <name type="scientific">Pleurodeles waltl</name>
    <name type="common">Iberian ribbed newt</name>
    <dbReference type="NCBI Taxonomy" id="8319"/>
    <lineage>
        <taxon>Eukaryota</taxon>
        <taxon>Metazoa</taxon>
        <taxon>Chordata</taxon>
        <taxon>Craniata</taxon>
        <taxon>Vertebrata</taxon>
        <taxon>Euteleostomi</taxon>
        <taxon>Amphibia</taxon>
        <taxon>Batrachia</taxon>
        <taxon>Caudata</taxon>
        <taxon>Salamandroidea</taxon>
        <taxon>Salamandridae</taxon>
        <taxon>Pleurodelinae</taxon>
        <taxon>Pleurodeles</taxon>
    </lineage>
</organism>
<accession>A0AAV7M5A0</accession>
<evidence type="ECO:0000313" key="2">
    <source>
        <dbReference type="Proteomes" id="UP001066276"/>
    </source>
</evidence>
<evidence type="ECO:0000313" key="1">
    <source>
        <dbReference type="EMBL" id="KAJ1097068.1"/>
    </source>
</evidence>
<gene>
    <name evidence="1" type="ORF">NDU88_002197</name>
</gene>
<dbReference type="AlphaFoldDB" id="A0AAV7M5A0"/>
<dbReference type="PANTHER" id="PTHR12498:SF0">
    <property type="entry name" value="PROTEIN N-TERMINAL ASPARAGINE AMIDOHYDROLASE"/>
    <property type="match status" value="1"/>
</dbReference>
<sequence>MPLLIDSQRISLSLTVSQLVEVHPRLKEGARTLTSKPSQAVEPKGFLYVQQREYAVTTPRDSSVSFLGSEDATTCHILVLRDTGSGATCLAHFDGSDTEAEVTMIANSVKSFSSNTADGRLEVHLVGGFNDDRRLSQKLTSELLSSLDQQKDEIHLVTLCVSEVNDKLEDGVHLPIIYGIAVNVKTGDIFPATFQDKGPEEDLRSARTLTGGPMINIYDAKSELLNIGPYYWRPFSFAYFWLEQDDERILQNLSTSPLAEPPHFVAHMRSTMTFLKNNPKPENSLFPDKKPRTYKKNESGLWEMVVGDQI</sequence>
<name>A0AAV7M5A0_PLEWA</name>
<proteinExistence type="predicted"/>
<dbReference type="EMBL" id="JANPWB010000014">
    <property type="protein sequence ID" value="KAJ1097068.1"/>
    <property type="molecule type" value="Genomic_DNA"/>
</dbReference>
<dbReference type="GO" id="GO:0008418">
    <property type="term" value="F:protein-N-terminal asparagine amidohydrolase activity"/>
    <property type="evidence" value="ECO:0007669"/>
    <property type="project" value="InterPro"/>
</dbReference>
<dbReference type="InterPro" id="IPR026750">
    <property type="entry name" value="NTAN1"/>
</dbReference>
<dbReference type="Pfam" id="PF14736">
    <property type="entry name" value="N_Asn_amidohyd"/>
    <property type="match status" value="1"/>
</dbReference>
<protein>
    <recommendedName>
        <fullName evidence="3">Protein N-terminal asparagine amidohydrolase</fullName>
    </recommendedName>
</protein>
<dbReference type="PANTHER" id="PTHR12498">
    <property type="entry name" value="N-TERMINAL ASPARAGINE AMIDOHYDROLASE"/>
    <property type="match status" value="1"/>
</dbReference>